<dbReference type="EMBL" id="NJHN03000030">
    <property type="protein sequence ID" value="KAH9424097.1"/>
    <property type="molecule type" value="Genomic_DNA"/>
</dbReference>
<evidence type="ECO:0000313" key="2">
    <source>
        <dbReference type="Proteomes" id="UP000887458"/>
    </source>
</evidence>
<sequence length="177" mass="20924">MQIDSHYFTILPAYDSIHFLILSHPFPIKSNDDDDDETEKPKKGRIHSLNWQRPVHFNVRDWGVLRACVNGFTSKIKCSNKGAYTTTVFILVSNKKKLILRSSIEESRKRITFYRMRRIQIIKHESLQCLVEKEIFTDNSNFIKFQLDASIMDGANYSSSLDRIYCSRHRCRLILYW</sequence>
<name>A0ABQ8JNL6_DERPT</name>
<keyword evidence="2" id="KW-1185">Reference proteome</keyword>
<protein>
    <submittedName>
        <fullName evidence="1">Uncharacterized protein</fullName>
    </submittedName>
</protein>
<gene>
    <name evidence="1" type="ORF">DERP_008945</name>
</gene>
<proteinExistence type="predicted"/>
<accession>A0ABQ8JNL6</accession>
<dbReference type="Proteomes" id="UP000887458">
    <property type="component" value="Unassembled WGS sequence"/>
</dbReference>
<reference evidence="1 2" key="2">
    <citation type="journal article" date="2022" name="Mol. Biol. Evol.">
        <title>Comparative Genomics Reveals Insights into the Divergent Evolution of Astigmatic Mites and Household Pest Adaptations.</title>
        <authorList>
            <person name="Xiong Q."/>
            <person name="Wan A.T."/>
            <person name="Liu X."/>
            <person name="Fung C.S."/>
            <person name="Xiao X."/>
            <person name="Malainual N."/>
            <person name="Hou J."/>
            <person name="Wang L."/>
            <person name="Wang M."/>
            <person name="Yang K.Y."/>
            <person name="Cui Y."/>
            <person name="Leung E.L."/>
            <person name="Nong W."/>
            <person name="Shin S.K."/>
            <person name="Au S.W."/>
            <person name="Jeong K.Y."/>
            <person name="Chew F.T."/>
            <person name="Hui J.H."/>
            <person name="Leung T.F."/>
            <person name="Tungtrongchitr A."/>
            <person name="Zhong N."/>
            <person name="Liu Z."/>
            <person name="Tsui S.K."/>
        </authorList>
    </citation>
    <scope>NUCLEOTIDE SEQUENCE [LARGE SCALE GENOMIC DNA]</scope>
    <source>
        <strain evidence="1">Derp</strain>
    </source>
</reference>
<comment type="caution">
    <text evidence="1">The sequence shown here is derived from an EMBL/GenBank/DDBJ whole genome shotgun (WGS) entry which is preliminary data.</text>
</comment>
<reference evidence="1 2" key="1">
    <citation type="journal article" date="2018" name="J. Allergy Clin. Immunol.">
        <title>High-quality assembly of Dermatophagoides pteronyssinus genome and transcriptome reveals a wide range of novel allergens.</title>
        <authorList>
            <person name="Liu X.Y."/>
            <person name="Yang K.Y."/>
            <person name="Wang M.Q."/>
            <person name="Kwok J.S."/>
            <person name="Zeng X."/>
            <person name="Yang Z."/>
            <person name="Xiao X.J."/>
            <person name="Lau C.P."/>
            <person name="Li Y."/>
            <person name="Huang Z.M."/>
            <person name="Ba J.G."/>
            <person name="Yim A.K."/>
            <person name="Ouyang C.Y."/>
            <person name="Ngai S.M."/>
            <person name="Chan T.F."/>
            <person name="Leung E.L."/>
            <person name="Liu L."/>
            <person name="Liu Z.G."/>
            <person name="Tsui S.K."/>
        </authorList>
    </citation>
    <scope>NUCLEOTIDE SEQUENCE [LARGE SCALE GENOMIC DNA]</scope>
    <source>
        <strain evidence="1">Derp</strain>
    </source>
</reference>
<evidence type="ECO:0000313" key="1">
    <source>
        <dbReference type="EMBL" id="KAH9424097.1"/>
    </source>
</evidence>
<organism evidence="1 2">
    <name type="scientific">Dermatophagoides pteronyssinus</name>
    <name type="common">European house dust mite</name>
    <dbReference type="NCBI Taxonomy" id="6956"/>
    <lineage>
        <taxon>Eukaryota</taxon>
        <taxon>Metazoa</taxon>
        <taxon>Ecdysozoa</taxon>
        <taxon>Arthropoda</taxon>
        <taxon>Chelicerata</taxon>
        <taxon>Arachnida</taxon>
        <taxon>Acari</taxon>
        <taxon>Acariformes</taxon>
        <taxon>Sarcoptiformes</taxon>
        <taxon>Astigmata</taxon>
        <taxon>Psoroptidia</taxon>
        <taxon>Analgoidea</taxon>
        <taxon>Pyroglyphidae</taxon>
        <taxon>Dermatophagoidinae</taxon>
        <taxon>Dermatophagoides</taxon>
    </lineage>
</organism>